<proteinExistence type="predicted"/>
<dbReference type="AlphaFoldDB" id="A0AAX3TCT0"/>
<reference evidence="1" key="1">
    <citation type="journal article" date="2022" name="Data Brief">
        <title>Draft genome sequence data of Gordonia hongkongensis strain EUFUS-Z928 isolated from the octocoral Eunicea fusca.</title>
        <authorList>
            <person name="Sanchez-Suarez J."/>
            <person name="Diaz L."/>
            <person name="Melo-Bolivar J."/>
            <person name="Villamil L."/>
        </authorList>
    </citation>
    <scope>NUCLEOTIDE SEQUENCE</scope>
    <source>
        <strain evidence="1">EUFUS-Z928</strain>
    </source>
</reference>
<reference evidence="1" key="2">
    <citation type="submission" date="2022-01" db="EMBL/GenBank/DDBJ databases">
        <authorList>
            <person name="Sanchez-Suarez J."/>
            <person name="Villamil L."/>
            <person name="Diaz L.E."/>
        </authorList>
    </citation>
    <scope>NUCLEOTIDE SEQUENCE</scope>
    <source>
        <strain evidence="1">EUFUS-Z928</strain>
    </source>
</reference>
<dbReference type="EMBL" id="CP121270">
    <property type="protein sequence ID" value="WFP26742.1"/>
    <property type="molecule type" value="Genomic_DNA"/>
</dbReference>
<dbReference type="Proteomes" id="UP001213504">
    <property type="component" value="Chromosome"/>
</dbReference>
<protein>
    <recommendedName>
        <fullName evidence="5">WXG100 family type VII secretion target</fullName>
    </recommendedName>
</protein>
<evidence type="ECO:0000313" key="3">
    <source>
        <dbReference type="Proteomes" id="UP001152308"/>
    </source>
</evidence>
<dbReference type="RefSeq" id="WP_065628987.1">
    <property type="nucleotide sequence ID" value="NZ_CP095552.1"/>
</dbReference>
<evidence type="ECO:0008006" key="5">
    <source>
        <dbReference type="Google" id="ProtNLM"/>
    </source>
</evidence>
<dbReference type="Proteomes" id="UP001152308">
    <property type="component" value="Unassembled WGS sequence"/>
</dbReference>
<accession>A0AAX3TCT0</accession>
<keyword evidence="3" id="KW-1185">Reference proteome</keyword>
<evidence type="ECO:0000313" key="1">
    <source>
        <dbReference type="EMBL" id="MDF6102224.1"/>
    </source>
</evidence>
<name>A0AAX3TCT0_9ACTN</name>
<reference evidence="2" key="3">
    <citation type="submission" date="2023-04" db="EMBL/GenBank/DDBJ databases">
        <title>Complete genome sequence of a phthalic acid esters degrading bacterial strain.</title>
        <authorList>
            <person name="Weng L."/>
            <person name="Jia Y."/>
            <person name="Ren L."/>
        </authorList>
    </citation>
    <scope>NUCLEOTIDE SEQUENCE</scope>
    <source>
        <strain evidence="2">RL-LY01</strain>
    </source>
</reference>
<sequence length="324" mass="32872">MTARGEAERIAEELAPGVWPTADAAALSDSAQRVRALAERVAGLAEAVASVTDSYATGDSTAGGFHDAVVDGLGQIAGADLPGAAERLRALGTSLDAYARTVIDTQQQMSVVALIADRDIRRAEVNAAIGDDTWRVEAASTGRMALTAAGDDHTERSGEAGQSAAAPAATSGMMPMMPLGALGAAGAMAAGLGGLAGARARADRDVIGANDLTWLRGRAERLQTTVPASIAGWFRTAVGVGIGPRGAPVVVVGTNDPQPYQRVGMELADDEALTANGQAPELAVRDHMVHAGVTPRAIAAATPMEPATISALQADDVVIVAPRT</sequence>
<dbReference type="EMBL" id="JAKJLQ010000010">
    <property type="protein sequence ID" value="MDF6102224.1"/>
    <property type="molecule type" value="Genomic_DNA"/>
</dbReference>
<gene>
    <name evidence="1" type="ORF">L2299_14260</name>
    <name evidence="2" type="ORF">P9A14_09775</name>
</gene>
<evidence type="ECO:0000313" key="2">
    <source>
        <dbReference type="EMBL" id="WFP26742.1"/>
    </source>
</evidence>
<organism evidence="2 4">
    <name type="scientific">Gordonia hongkongensis</name>
    <dbReference type="NCBI Taxonomy" id="1701090"/>
    <lineage>
        <taxon>Bacteria</taxon>
        <taxon>Bacillati</taxon>
        <taxon>Actinomycetota</taxon>
        <taxon>Actinomycetes</taxon>
        <taxon>Mycobacteriales</taxon>
        <taxon>Gordoniaceae</taxon>
        <taxon>Gordonia</taxon>
    </lineage>
</organism>
<evidence type="ECO:0000313" key="4">
    <source>
        <dbReference type="Proteomes" id="UP001213504"/>
    </source>
</evidence>